<evidence type="ECO:0000256" key="3">
    <source>
        <dbReference type="SAM" id="Phobius"/>
    </source>
</evidence>
<name>A0ABM6C6T3_9HYPH</name>
<protein>
    <recommendedName>
        <fullName evidence="2">Antitoxin</fullName>
    </recommendedName>
</protein>
<dbReference type="Gene3D" id="3.40.1620.10">
    <property type="entry name" value="YefM-like domain"/>
    <property type="match status" value="1"/>
</dbReference>
<dbReference type="EMBL" id="CP013568">
    <property type="protein sequence ID" value="ANL83875.1"/>
    <property type="molecule type" value="Genomic_DNA"/>
</dbReference>
<sequence>MSADCIIRAFSGCPCPPGHCAESPLTPPPVTFVSWRMQALTCLAFGFLAAIASAAWMGISLDSSHSKPIMTINGHINRESVMPTISVAEAKAGFASLVDEAANGEFVTITRHGKPAAVLVSVEAAEAAKKALNKPRPNFGDFLLSFPGGGELKRSPSKMRGVDL</sequence>
<keyword evidence="5" id="KW-1185">Reference proteome</keyword>
<evidence type="ECO:0000313" key="5">
    <source>
        <dbReference type="Proteomes" id="UP000078551"/>
    </source>
</evidence>
<feature type="transmembrane region" description="Helical" evidence="3">
    <location>
        <begin position="37"/>
        <end position="59"/>
    </location>
</feature>
<comment type="similarity">
    <text evidence="1 2">Belongs to the phD/YefM antitoxin family.</text>
</comment>
<dbReference type="InterPro" id="IPR036165">
    <property type="entry name" value="YefM-like_sf"/>
</dbReference>
<evidence type="ECO:0000256" key="2">
    <source>
        <dbReference type="RuleBase" id="RU362080"/>
    </source>
</evidence>
<gene>
    <name evidence="4" type="ORF">AMC81_CH01063</name>
</gene>
<accession>A0ABM6C6T3</accession>
<dbReference type="Pfam" id="PF02604">
    <property type="entry name" value="PhdYeFM_antitox"/>
    <property type="match status" value="1"/>
</dbReference>
<keyword evidence="3" id="KW-1133">Transmembrane helix</keyword>
<dbReference type="NCBIfam" id="TIGR01552">
    <property type="entry name" value="phd_fam"/>
    <property type="match status" value="1"/>
</dbReference>
<reference evidence="4 5" key="1">
    <citation type="submission" date="2015-11" db="EMBL/GenBank/DDBJ databases">
        <title>The limits of bacterial species coexistence and the symbiotic plasmid transference in sympatric Rhizobium populations.</title>
        <authorList>
            <person name="Perez-Carrascal O.M."/>
            <person name="VanInsberghe D."/>
            <person name="Juarez S."/>
            <person name="Polz M.F."/>
            <person name="Vinuesa P."/>
            <person name="Gonzalez V."/>
        </authorList>
    </citation>
    <scope>NUCLEOTIDE SEQUENCE [LARGE SCALE GENOMIC DNA]</scope>
    <source>
        <strain evidence="4 5">N771</strain>
    </source>
</reference>
<comment type="function">
    <text evidence="2">Antitoxin component of a type II toxin-antitoxin (TA) system.</text>
</comment>
<keyword evidence="3" id="KW-0472">Membrane</keyword>
<proteinExistence type="inferred from homology"/>
<keyword evidence="3" id="KW-0812">Transmembrane</keyword>
<evidence type="ECO:0000256" key="1">
    <source>
        <dbReference type="ARBA" id="ARBA00009981"/>
    </source>
</evidence>
<dbReference type="Proteomes" id="UP000078551">
    <property type="component" value="Chromosome"/>
</dbReference>
<organism evidence="4 5">
    <name type="scientific">Rhizobium phaseoli</name>
    <dbReference type="NCBI Taxonomy" id="396"/>
    <lineage>
        <taxon>Bacteria</taxon>
        <taxon>Pseudomonadati</taxon>
        <taxon>Pseudomonadota</taxon>
        <taxon>Alphaproteobacteria</taxon>
        <taxon>Hyphomicrobiales</taxon>
        <taxon>Rhizobiaceae</taxon>
        <taxon>Rhizobium/Agrobacterium group</taxon>
        <taxon>Rhizobium</taxon>
    </lineage>
</organism>
<dbReference type="SUPFAM" id="SSF143120">
    <property type="entry name" value="YefM-like"/>
    <property type="match status" value="1"/>
</dbReference>
<dbReference type="InterPro" id="IPR006442">
    <property type="entry name" value="Antitoxin_Phd/YefM"/>
</dbReference>
<evidence type="ECO:0000313" key="4">
    <source>
        <dbReference type="EMBL" id="ANL83875.1"/>
    </source>
</evidence>